<feature type="domain" description="Heme-copper oxidase subunit III family profile" evidence="8">
    <location>
        <begin position="1"/>
        <end position="210"/>
    </location>
</feature>
<dbReference type="InterPro" id="IPR035973">
    <property type="entry name" value="Cyt_c_oxidase_su3-like_sf"/>
</dbReference>
<reference evidence="9" key="1">
    <citation type="submission" date="2020-05" db="EMBL/GenBank/DDBJ databases">
        <authorList>
            <person name="Chiriac C."/>
            <person name="Salcher M."/>
            <person name="Ghai R."/>
            <person name="Kavagutti S V."/>
        </authorList>
    </citation>
    <scope>NUCLEOTIDE SEQUENCE</scope>
</reference>
<dbReference type="SUPFAM" id="SSF81452">
    <property type="entry name" value="Cytochrome c oxidase subunit III-like"/>
    <property type="match status" value="1"/>
</dbReference>
<gene>
    <name evidence="9" type="ORF">UFOPK1392_01013</name>
    <name evidence="10" type="ORF">UFOPK3733_00688</name>
</gene>
<keyword evidence="3" id="KW-1003">Cell membrane</keyword>
<dbReference type="InterPro" id="IPR000298">
    <property type="entry name" value="Cyt_c_oxidase-like_su3"/>
</dbReference>
<keyword evidence="5 7" id="KW-1133">Transmembrane helix</keyword>
<evidence type="ECO:0000256" key="6">
    <source>
        <dbReference type="ARBA" id="ARBA00023136"/>
    </source>
</evidence>
<dbReference type="FunFam" id="1.20.120.80:FF:000001">
    <property type="entry name" value="Cytochrome (Ubi)quinol oxidase subunit III"/>
    <property type="match status" value="1"/>
</dbReference>
<dbReference type="Gene3D" id="1.20.120.80">
    <property type="entry name" value="Cytochrome c oxidase, subunit III, four-helix bundle"/>
    <property type="match status" value="1"/>
</dbReference>
<feature type="transmembrane region" description="Helical" evidence="7">
    <location>
        <begin position="146"/>
        <end position="173"/>
    </location>
</feature>
<evidence type="ECO:0000256" key="5">
    <source>
        <dbReference type="ARBA" id="ARBA00022989"/>
    </source>
</evidence>
<keyword evidence="6 7" id="KW-0472">Membrane</keyword>
<proteinExistence type="inferred from homology"/>
<evidence type="ECO:0000313" key="10">
    <source>
        <dbReference type="EMBL" id="CAB4931320.1"/>
    </source>
</evidence>
<dbReference type="Pfam" id="PF00510">
    <property type="entry name" value="COX3"/>
    <property type="match status" value="1"/>
</dbReference>
<dbReference type="GO" id="GO:0019646">
    <property type="term" value="P:aerobic electron transport chain"/>
    <property type="evidence" value="ECO:0007669"/>
    <property type="project" value="InterPro"/>
</dbReference>
<comment type="subcellular location">
    <subcellularLocation>
        <location evidence="1">Cell membrane</location>
        <topology evidence="1">Multi-pass membrane protein</topology>
    </subcellularLocation>
</comment>
<dbReference type="PANTHER" id="PTHR11403:SF2">
    <property type="entry name" value="CYTOCHROME BO(3) UBIQUINOL OXIDASE SUBUNIT 3"/>
    <property type="match status" value="1"/>
</dbReference>
<organism evidence="9">
    <name type="scientific">freshwater metagenome</name>
    <dbReference type="NCBI Taxonomy" id="449393"/>
    <lineage>
        <taxon>unclassified sequences</taxon>
        <taxon>metagenomes</taxon>
        <taxon>ecological metagenomes</taxon>
    </lineage>
</organism>
<evidence type="ECO:0000256" key="4">
    <source>
        <dbReference type="ARBA" id="ARBA00022692"/>
    </source>
</evidence>
<accession>A0A6J5YFS2</accession>
<dbReference type="GO" id="GO:0004129">
    <property type="term" value="F:cytochrome-c oxidase activity"/>
    <property type="evidence" value="ECO:0007669"/>
    <property type="project" value="InterPro"/>
</dbReference>
<evidence type="ECO:0000256" key="7">
    <source>
        <dbReference type="SAM" id="Phobius"/>
    </source>
</evidence>
<protein>
    <submittedName>
        <fullName evidence="9">Unannotated protein</fullName>
    </submittedName>
</protein>
<dbReference type="EMBL" id="CAFBNC010000024">
    <property type="protein sequence ID" value="CAB4931320.1"/>
    <property type="molecule type" value="Genomic_DNA"/>
</dbReference>
<sequence>MANAVQAHESVAQADAHAPHAHIQHDTNTGISNTKLGMWLFLASECLLFGGLITTYLLYKHPLEGPTPKEIFDIPFTSTSSFVLLMSSLTMVLAVSAIERGDHQRLRIWLGATALLGATFISGQIYEFTVFVREGLGFTTSRFSSAFYTLTGFHGVHVTVGIVMLMSLVLLSLRGKLPEHRAETVEIVGLYWHFVDVVWIFIFAVVYLIP</sequence>
<dbReference type="EMBL" id="CAEMXZ010000035">
    <property type="protein sequence ID" value="CAB4323261.1"/>
    <property type="molecule type" value="Genomic_DNA"/>
</dbReference>
<feature type="transmembrane region" description="Helical" evidence="7">
    <location>
        <begin position="39"/>
        <end position="59"/>
    </location>
</feature>
<dbReference type="AlphaFoldDB" id="A0A6J5YFS2"/>
<evidence type="ECO:0000256" key="3">
    <source>
        <dbReference type="ARBA" id="ARBA00022475"/>
    </source>
</evidence>
<feature type="transmembrane region" description="Helical" evidence="7">
    <location>
        <begin position="108"/>
        <end position="126"/>
    </location>
</feature>
<feature type="transmembrane region" description="Helical" evidence="7">
    <location>
        <begin position="185"/>
        <end position="209"/>
    </location>
</feature>
<comment type="similarity">
    <text evidence="2">Belongs to the cytochrome c oxidase subunit 3 family.</text>
</comment>
<evidence type="ECO:0000256" key="1">
    <source>
        <dbReference type="ARBA" id="ARBA00004651"/>
    </source>
</evidence>
<name>A0A6J5YFS2_9ZZZZ</name>
<keyword evidence="4 7" id="KW-0812">Transmembrane</keyword>
<evidence type="ECO:0000259" key="8">
    <source>
        <dbReference type="PROSITE" id="PS50253"/>
    </source>
</evidence>
<dbReference type="PROSITE" id="PS50253">
    <property type="entry name" value="COX3"/>
    <property type="match status" value="1"/>
</dbReference>
<evidence type="ECO:0000313" key="9">
    <source>
        <dbReference type="EMBL" id="CAB4323261.1"/>
    </source>
</evidence>
<dbReference type="InterPro" id="IPR024791">
    <property type="entry name" value="Cyt_c/ubiquinol_Oxase_su3"/>
</dbReference>
<evidence type="ECO:0000256" key="2">
    <source>
        <dbReference type="ARBA" id="ARBA00010581"/>
    </source>
</evidence>
<feature type="transmembrane region" description="Helical" evidence="7">
    <location>
        <begin position="79"/>
        <end position="96"/>
    </location>
</feature>
<dbReference type="PANTHER" id="PTHR11403">
    <property type="entry name" value="CYTOCHROME C OXIDASE SUBUNIT III"/>
    <property type="match status" value="1"/>
</dbReference>
<dbReference type="InterPro" id="IPR013833">
    <property type="entry name" value="Cyt_c_oxidase_su3_a-hlx"/>
</dbReference>
<dbReference type="GO" id="GO:0005886">
    <property type="term" value="C:plasma membrane"/>
    <property type="evidence" value="ECO:0007669"/>
    <property type="project" value="UniProtKB-SubCell"/>
</dbReference>